<protein>
    <submittedName>
        <fullName evidence="3">CYANOHYDRIN BETA-GLUCOSYLTRANSFERASE-RELATED</fullName>
    </submittedName>
</protein>
<sequence length="411" mass="45906">MDAVTVKPTYSSHVVAIPYPGRGHVNPLMNFCNILASKQPDTLVTFVVTEEWLGLISSSSNNSPSNLQFGSIPNVIPSELVRNADPIGFVGAALTKMEVPFEELLDRESKEYSGGFIFFPMSSTVFSVFYHFDLLAQHGHFPVDLLEKGNEMVDYIPGVSPLRLLDLPSLIFASNQYMLHRFLDLISWIPKAQYLILPSIYELEDNSSTSSDNNELSYLQWLDRQPESSVLYVSLGSHVAVSSAQMDEIAAGLFNSGARFLWVARDKTSTLRQACGDKGLVEPWCDQLKVLRHSSVGGFWTHCGWNSVKEGILAGVPFLTFPIVADQLTHSKIIVEDWKIGWRMKKEVVATTLVAREEIAGLVQKFMDSERAVVQEMRRRSRELQQVCEHAIAEGGTSDIDLNAFIRNTSK</sequence>
<dbReference type="PANTHER" id="PTHR11926">
    <property type="entry name" value="GLUCOSYL/GLUCURONOSYL TRANSFERASES"/>
    <property type="match status" value="1"/>
</dbReference>
<dbReference type="Gene3D" id="3.40.50.2000">
    <property type="entry name" value="Glycogen Phosphorylase B"/>
    <property type="match status" value="3"/>
</dbReference>
<keyword evidence="2" id="KW-0808">Transferase</keyword>
<dbReference type="GO" id="GO:0080044">
    <property type="term" value="F:quercetin 7-O-glucosyltransferase activity"/>
    <property type="evidence" value="ECO:0007669"/>
    <property type="project" value="TreeGrafter"/>
</dbReference>
<accession>A0A9Q0NJZ1</accession>
<proteinExistence type="inferred from homology"/>
<reference evidence="3" key="1">
    <citation type="submission" date="2022-11" db="EMBL/GenBank/DDBJ databases">
        <authorList>
            <person name="Hyden B.L."/>
            <person name="Feng K."/>
            <person name="Yates T."/>
            <person name="Jawdy S."/>
            <person name="Smart L.B."/>
            <person name="Muchero W."/>
        </authorList>
    </citation>
    <scope>NUCLEOTIDE SEQUENCE</scope>
    <source>
        <tissue evidence="3">Shoot tip</tissue>
    </source>
</reference>
<gene>
    <name evidence="3" type="ORF">OIU85_014848</name>
</gene>
<dbReference type="EMBL" id="JAPFFL010000019">
    <property type="protein sequence ID" value="KAJ6671026.1"/>
    <property type="molecule type" value="Genomic_DNA"/>
</dbReference>
<dbReference type="Proteomes" id="UP001151529">
    <property type="component" value="Chromosome 9"/>
</dbReference>
<organism evidence="3 4">
    <name type="scientific">Salix viminalis</name>
    <name type="common">Common osier</name>
    <name type="synonym">Basket willow</name>
    <dbReference type="NCBI Taxonomy" id="40686"/>
    <lineage>
        <taxon>Eukaryota</taxon>
        <taxon>Viridiplantae</taxon>
        <taxon>Streptophyta</taxon>
        <taxon>Embryophyta</taxon>
        <taxon>Tracheophyta</taxon>
        <taxon>Spermatophyta</taxon>
        <taxon>Magnoliopsida</taxon>
        <taxon>eudicotyledons</taxon>
        <taxon>Gunneridae</taxon>
        <taxon>Pentapetalae</taxon>
        <taxon>rosids</taxon>
        <taxon>fabids</taxon>
        <taxon>Malpighiales</taxon>
        <taxon>Salicaceae</taxon>
        <taxon>Saliceae</taxon>
        <taxon>Salix</taxon>
    </lineage>
</organism>
<evidence type="ECO:0000313" key="4">
    <source>
        <dbReference type="Proteomes" id="UP001151529"/>
    </source>
</evidence>
<reference evidence="3" key="2">
    <citation type="journal article" date="2023" name="Int. J. Mol. Sci.">
        <title>De Novo Assembly and Annotation of 11 Diverse Shrub Willow (Salix) Genomes Reveals Novel Gene Organization in Sex-Linked Regions.</title>
        <authorList>
            <person name="Hyden B."/>
            <person name="Feng K."/>
            <person name="Yates T.B."/>
            <person name="Jawdy S."/>
            <person name="Cereghino C."/>
            <person name="Smart L.B."/>
            <person name="Muchero W."/>
        </authorList>
    </citation>
    <scope>NUCLEOTIDE SEQUENCE [LARGE SCALE GENOMIC DNA]</scope>
    <source>
        <tissue evidence="3">Shoot tip</tissue>
    </source>
</reference>
<keyword evidence="4" id="KW-1185">Reference proteome</keyword>
<comment type="similarity">
    <text evidence="1">Belongs to the UDP-glycosyltransferase family.</text>
</comment>
<evidence type="ECO:0000256" key="1">
    <source>
        <dbReference type="ARBA" id="ARBA00009995"/>
    </source>
</evidence>
<dbReference type="CDD" id="cd03784">
    <property type="entry name" value="GT1_Gtf-like"/>
    <property type="match status" value="1"/>
</dbReference>
<name>A0A9Q0NJZ1_SALVM</name>
<dbReference type="Pfam" id="PF00201">
    <property type="entry name" value="UDPGT"/>
    <property type="match status" value="1"/>
</dbReference>
<dbReference type="OrthoDB" id="836423at2759"/>
<dbReference type="InterPro" id="IPR002213">
    <property type="entry name" value="UDP_glucos_trans"/>
</dbReference>
<dbReference type="SUPFAM" id="SSF53756">
    <property type="entry name" value="UDP-Glycosyltransferase/glycogen phosphorylase"/>
    <property type="match status" value="1"/>
</dbReference>
<comment type="caution">
    <text evidence="3">The sequence shown here is derived from an EMBL/GenBank/DDBJ whole genome shotgun (WGS) entry which is preliminary data.</text>
</comment>
<dbReference type="GO" id="GO:0080043">
    <property type="term" value="F:quercetin 3-O-glucosyltransferase activity"/>
    <property type="evidence" value="ECO:0007669"/>
    <property type="project" value="TreeGrafter"/>
</dbReference>
<dbReference type="AlphaFoldDB" id="A0A9Q0NJZ1"/>
<dbReference type="PANTHER" id="PTHR11926:SF774">
    <property type="entry name" value="UDP-GLYCOSYLTRANSFERASE 85A1-RELATED"/>
    <property type="match status" value="1"/>
</dbReference>
<dbReference type="FunFam" id="3.40.50.2000:FF:000138">
    <property type="entry name" value="Glycosyltransferase"/>
    <property type="match status" value="1"/>
</dbReference>
<evidence type="ECO:0000256" key="2">
    <source>
        <dbReference type="ARBA" id="ARBA00022679"/>
    </source>
</evidence>
<evidence type="ECO:0000313" key="3">
    <source>
        <dbReference type="EMBL" id="KAJ6671026.1"/>
    </source>
</evidence>